<feature type="region of interest" description="Disordered" evidence="1">
    <location>
        <begin position="18"/>
        <end position="49"/>
    </location>
</feature>
<gene>
    <name evidence="2" type="ORF">Smic_79070</name>
</gene>
<accession>A0A7J0D3P2</accession>
<organism evidence="2 3">
    <name type="scientific">Streptomyces microflavus</name>
    <name type="common">Streptomyces lipmanii</name>
    <dbReference type="NCBI Taxonomy" id="1919"/>
    <lineage>
        <taxon>Bacteria</taxon>
        <taxon>Bacillati</taxon>
        <taxon>Actinomycetota</taxon>
        <taxon>Actinomycetes</taxon>
        <taxon>Kitasatosporales</taxon>
        <taxon>Streptomycetaceae</taxon>
        <taxon>Streptomyces</taxon>
    </lineage>
</organism>
<name>A0A7J0D3P2_STRMI</name>
<evidence type="ECO:0000313" key="2">
    <source>
        <dbReference type="EMBL" id="GFN09351.1"/>
    </source>
</evidence>
<reference evidence="2 3" key="1">
    <citation type="submission" date="2020-05" db="EMBL/GenBank/DDBJ databases">
        <title>Whole genome shotgun sequence of Streptomyces microflavus NBRC 13062.</title>
        <authorList>
            <person name="Komaki H."/>
            <person name="Tamura T."/>
        </authorList>
    </citation>
    <scope>NUCLEOTIDE SEQUENCE [LARGE SCALE GENOMIC DNA]</scope>
    <source>
        <strain evidence="2 3">NBRC 13062</strain>
    </source>
</reference>
<sequence length="102" mass="10434">MGPFLKLAPDSSCRSFSQKSLCLPRSEPRPQGPTGAQGAREMGPDDAALPQFVEVRQASAGERIEDVGISRADATGRGGLGSCAKDAAGGHGAHRASATADR</sequence>
<dbReference type="AlphaFoldDB" id="A0A7J0D3P2"/>
<dbReference type="Proteomes" id="UP000498740">
    <property type="component" value="Unassembled WGS sequence"/>
</dbReference>
<evidence type="ECO:0000256" key="1">
    <source>
        <dbReference type="SAM" id="MobiDB-lite"/>
    </source>
</evidence>
<evidence type="ECO:0000313" key="3">
    <source>
        <dbReference type="Proteomes" id="UP000498740"/>
    </source>
</evidence>
<protein>
    <submittedName>
        <fullName evidence="2">Uncharacterized protein</fullName>
    </submittedName>
</protein>
<feature type="region of interest" description="Disordered" evidence="1">
    <location>
        <begin position="83"/>
        <end position="102"/>
    </location>
</feature>
<dbReference type="EMBL" id="BLWD01000002">
    <property type="protein sequence ID" value="GFN09351.1"/>
    <property type="molecule type" value="Genomic_DNA"/>
</dbReference>
<comment type="caution">
    <text evidence="2">The sequence shown here is derived from an EMBL/GenBank/DDBJ whole genome shotgun (WGS) entry which is preliminary data.</text>
</comment>
<proteinExistence type="predicted"/>